<keyword evidence="2" id="KW-0479">Metal-binding</keyword>
<evidence type="ECO:0000256" key="6">
    <source>
        <dbReference type="ARBA" id="ARBA00023242"/>
    </source>
</evidence>
<feature type="domain" description="C2H2-type" evidence="9">
    <location>
        <begin position="480"/>
        <end position="507"/>
    </location>
</feature>
<dbReference type="AlphaFoldDB" id="A0A060XF62"/>
<feature type="compositionally biased region" description="Basic and acidic residues" evidence="8">
    <location>
        <begin position="62"/>
        <end position="72"/>
    </location>
</feature>
<dbReference type="PROSITE" id="PS50157">
    <property type="entry name" value="ZINC_FINGER_C2H2_2"/>
    <property type="match status" value="3"/>
</dbReference>
<dbReference type="SMART" id="SM00355">
    <property type="entry name" value="ZnF_C2H2"/>
    <property type="match status" value="3"/>
</dbReference>
<feature type="region of interest" description="Disordered" evidence="8">
    <location>
        <begin position="330"/>
        <end position="384"/>
    </location>
</feature>
<feature type="domain" description="C2H2-type" evidence="9">
    <location>
        <begin position="452"/>
        <end position="479"/>
    </location>
</feature>
<sequence>MDVVEFLVSLLDVHKQQLKALTRQGEIQAKVLSQLVKDGLTRTLDRPSPQDVEEQRRHRLTPGRDKDPEDWGARLDGLLQEETQKKNQLIRPQGLSNAFQTRVLGQMWTVEDQSRQDFLSLRYEPQKGARELGQRLDSAAKHWLRPDLRTAAQVEQCVAMEQFLSLLPKEAGAWVQKQQPRDMEEAISMAEQRLGSGAFTVSSPSPDRTQTNTAQGSTETQEQGSVKMQSTSDHPDALTKSFLNQLETVKSAHFSLEIPDMGVASYQEEKDEHKVVPEEGSIFVCKQEVEDPDWHQESAPPEPIQMYGSTTGHESMSVDTPYISPPRHNSLSSTMYTHPTHRVSSQIPSPQSPPSLAPDVYHPQVQDSPVTDRLQSNNHSSDETELTARYTGLISEDGQLTWGTLPRVPSPSFHTRPPSPSPSHQCPDCGCCFTQQRSLEEHRNIHTGARPFVCGVCGKAFCHRRTLNKHTRIHSWERPFQCTDCGQTFKLKDTMKRHQVSHSRPGTGPGARQLSHSP</sequence>
<evidence type="ECO:0000256" key="3">
    <source>
        <dbReference type="ARBA" id="ARBA00022737"/>
    </source>
</evidence>
<comment type="subcellular location">
    <subcellularLocation>
        <location evidence="1">Nucleus</location>
    </subcellularLocation>
</comment>
<dbReference type="PANTHER" id="PTHR23226">
    <property type="entry name" value="ZINC FINGER AND SCAN DOMAIN-CONTAINING"/>
    <property type="match status" value="1"/>
</dbReference>
<accession>A0A060XF62</accession>
<name>A0A060XF62_ONCMY</name>
<feature type="region of interest" description="Disordered" evidence="8">
    <location>
        <begin position="197"/>
        <end position="236"/>
    </location>
</feature>
<feature type="compositionally biased region" description="Polar residues" evidence="8">
    <location>
        <begin position="199"/>
        <end position="232"/>
    </location>
</feature>
<dbReference type="GO" id="GO:0008270">
    <property type="term" value="F:zinc ion binding"/>
    <property type="evidence" value="ECO:0007669"/>
    <property type="project" value="UniProtKB-KW"/>
</dbReference>
<feature type="domain" description="C2H2-type" evidence="9">
    <location>
        <begin position="424"/>
        <end position="451"/>
    </location>
</feature>
<evidence type="ECO:0000256" key="2">
    <source>
        <dbReference type="ARBA" id="ARBA00022723"/>
    </source>
</evidence>
<dbReference type="FunFam" id="3.30.160.60:FF:000145">
    <property type="entry name" value="Zinc finger protein 574"/>
    <property type="match status" value="1"/>
</dbReference>
<keyword evidence="3" id="KW-0677">Repeat</keyword>
<reference evidence="11" key="1">
    <citation type="journal article" date="2014" name="Nat. Commun.">
        <title>The rainbow trout genome provides novel insights into evolution after whole-genome duplication in vertebrates.</title>
        <authorList>
            <person name="Berthelot C."/>
            <person name="Brunet F."/>
            <person name="Chalopin D."/>
            <person name="Juanchich A."/>
            <person name="Bernard M."/>
            <person name="Noel B."/>
            <person name="Bento P."/>
            <person name="Da Silva C."/>
            <person name="Labadie K."/>
            <person name="Alberti A."/>
            <person name="Aury J.M."/>
            <person name="Louis A."/>
            <person name="Dehais P."/>
            <person name="Bardou P."/>
            <person name="Montfort J."/>
            <person name="Klopp C."/>
            <person name="Cabau C."/>
            <person name="Gaspin C."/>
            <person name="Thorgaard G.H."/>
            <person name="Boussaha M."/>
            <person name="Quillet E."/>
            <person name="Guyomard R."/>
            <person name="Galiana D."/>
            <person name="Bobe J."/>
            <person name="Volff J.N."/>
            <person name="Genet C."/>
            <person name="Wincker P."/>
            <person name="Jaillon O."/>
            <person name="Roest Crollius H."/>
            <person name="Guiguen Y."/>
        </authorList>
    </citation>
    <scope>NUCLEOTIDE SEQUENCE [LARGE SCALE GENOMIC DNA]</scope>
</reference>
<dbReference type="InterPro" id="IPR013087">
    <property type="entry name" value="Znf_C2H2_type"/>
</dbReference>
<evidence type="ECO:0000259" key="10">
    <source>
        <dbReference type="PROSITE" id="PS50804"/>
    </source>
</evidence>
<evidence type="ECO:0000256" key="1">
    <source>
        <dbReference type="ARBA" id="ARBA00004123"/>
    </source>
</evidence>
<keyword evidence="6" id="KW-0539">Nucleus</keyword>
<keyword evidence="4 7" id="KW-0863">Zinc-finger</keyword>
<dbReference type="PROSITE" id="PS00028">
    <property type="entry name" value="ZINC_FINGER_C2H2_1"/>
    <property type="match status" value="3"/>
</dbReference>
<dbReference type="PROSITE" id="PS50804">
    <property type="entry name" value="SCAN_BOX"/>
    <property type="match status" value="1"/>
</dbReference>
<dbReference type="SUPFAM" id="SSF57667">
    <property type="entry name" value="beta-beta-alpha zinc fingers"/>
    <property type="match status" value="2"/>
</dbReference>
<dbReference type="Gene3D" id="3.30.160.60">
    <property type="entry name" value="Classic Zinc Finger"/>
    <property type="match status" value="3"/>
</dbReference>
<keyword evidence="5" id="KW-0862">Zinc</keyword>
<dbReference type="SMART" id="SM00431">
    <property type="entry name" value="SCAN"/>
    <property type="match status" value="1"/>
</dbReference>
<dbReference type="PANTHER" id="PTHR23226:SF416">
    <property type="entry name" value="FI01424P"/>
    <property type="match status" value="1"/>
</dbReference>
<dbReference type="GO" id="GO:0005634">
    <property type="term" value="C:nucleus"/>
    <property type="evidence" value="ECO:0007669"/>
    <property type="project" value="UniProtKB-SubCell"/>
</dbReference>
<gene>
    <name evidence="11" type="ORF">GSONMT00043940001</name>
</gene>
<organism evidence="11 12">
    <name type="scientific">Oncorhynchus mykiss</name>
    <name type="common">Rainbow trout</name>
    <name type="synonym">Salmo gairdneri</name>
    <dbReference type="NCBI Taxonomy" id="8022"/>
    <lineage>
        <taxon>Eukaryota</taxon>
        <taxon>Metazoa</taxon>
        <taxon>Chordata</taxon>
        <taxon>Craniata</taxon>
        <taxon>Vertebrata</taxon>
        <taxon>Euteleostomi</taxon>
        <taxon>Actinopterygii</taxon>
        <taxon>Neopterygii</taxon>
        <taxon>Teleostei</taxon>
        <taxon>Protacanthopterygii</taxon>
        <taxon>Salmoniformes</taxon>
        <taxon>Salmonidae</taxon>
        <taxon>Salmoninae</taxon>
        <taxon>Oncorhynchus</taxon>
    </lineage>
</organism>
<dbReference type="GO" id="GO:0000978">
    <property type="term" value="F:RNA polymerase II cis-regulatory region sequence-specific DNA binding"/>
    <property type="evidence" value="ECO:0007669"/>
    <property type="project" value="TreeGrafter"/>
</dbReference>
<feature type="compositionally biased region" description="Polar residues" evidence="8">
    <location>
        <begin position="365"/>
        <end position="379"/>
    </location>
</feature>
<feature type="domain" description="SCAN box" evidence="10">
    <location>
        <begin position="115"/>
        <end position="191"/>
    </location>
</feature>
<dbReference type="EMBL" id="FR905267">
    <property type="protein sequence ID" value="CDQ77872.1"/>
    <property type="molecule type" value="Genomic_DNA"/>
</dbReference>
<dbReference type="OrthoDB" id="6077919at2759"/>
<evidence type="ECO:0000313" key="12">
    <source>
        <dbReference type="Proteomes" id="UP000193380"/>
    </source>
</evidence>
<evidence type="ECO:0000256" key="7">
    <source>
        <dbReference type="PROSITE-ProRule" id="PRU00042"/>
    </source>
</evidence>
<dbReference type="Gene3D" id="1.10.4020.10">
    <property type="entry name" value="DNA breaking-rejoining enzymes"/>
    <property type="match status" value="1"/>
</dbReference>
<dbReference type="Proteomes" id="UP000193380">
    <property type="component" value="Unassembled WGS sequence"/>
</dbReference>
<evidence type="ECO:0000256" key="5">
    <source>
        <dbReference type="ARBA" id="ARBA00022833"/>
    </source>
</evidence>
<feature type="region of interest" description="Disordered" evidence="8">
    <location>
        <begin position="495"/>
        <end position="518"/>
    </location>
</feature>
<dbReference type="FunFam" id="3.30.160.60:FF:000690">
    <property type="entry name" value="Zinc finger protein 354C"/>
    <property type="match status" value="1"/>
</dbReference>
<protein>
    <submittedName>
        <fullName evidence="11">Uncharacterized protein</fullName>
    </submittedName>
</protein>
<dbReference type="GO" id="GO:0000981">
    <property type="term" value="F:DNA-binding transcription factor activity, RNA polymerase II-specific"/>
    <property type="evidence" value="ECO:0007669"/>
    <property type="project" value="TreeGrafter"/>
</dbReference>
<dbReference type="STRING" id="8022.A0A060XF62"/>
<proteinExistence type="predicted"/>
<feature type="region of interest" description="Disordered" evidence="8">
    <location>
        <begin position="42"/>
        <end position="72"/>
    </location>
</feature>
<dbReference type="SUPFAM" id="SSF47353">
    <property type="entry name" value="Retrovirus capsid dimerization domain-like"/>
    <property type="match status" value="1"/>
</dbReference>
<dbReference type="InterPro" id="IPR036236">
    <property type="entry name" value="Znf_C2H2_sf"/>
</dbReference>
<dbReference type="PaxDb" id="8022-A0A060XF62"/>
<dbReference type="InterPro" id="IPR003309">
    <property type="entry name" value="SCAN_dom"/>
</dbReference>
<dbReference type="InterPro" id="IPR038269">
    <property type="entry name" value="SCAN_sf"/>
</dbReference>
<evidence type="ECO:0000256" key="4">
    <source>
        <dbReference type="ARBA" id="ARBA00022771"/>
    </source>
</evidence>
<reference evidence="11" key="2">
    <citation type="submission" date="2014-03" db="EMBL/GenBank/DDBJ databases">
        <authorList>
            <person name="Genoscope - CEA"/>
        </authorList>
    </citation>
    <scope>NUCLEOTIDE SEQUENCE</scope>
</reference>
<evidence type="ECO:0000259" key="9">
    <source>
        <dbReference type="PROSITE" id="PS50157"/>
    </source>
</evidence>
<dbReference type="Pfam" id="PF00096">
    <property type="entry name" value="zf-C2H2"/>
    <property type="match status" value="3"/>
</dbReference>
<dbReference type="Pfam" id="PF02023">
    <property type="entry name" value="SCAN"/>
    <property type="match status" value="1"/>
</dbReference>
<evidence type="ECO:0000313" key="11">
    <source>
        <dbReference type="EMBL" id="CDQ77872.1"/>
    </source>
</evidence>
<evidence type="ECO:0000256" key="8">
    <source>
        <dbReference type="SAM" id="MobiDB-lite"/>
    </source>
</evidence>